<comment type="caution">
    <text evidence="3">The sequence shown here is derived from an EMBL/GenBank/DDBJ whole genome shotgun (WGS) entry which is preliminary data.</text>
</comment>
<evidence type="ECO:0000259" key="2">
    <source>
        <dbReference type="Pfam" id="PF18955"/>
    </source>
</evidence>
<gene>
    <name evidence="3" type="ORF">A2480_04180</name>
</gene>
<proteinExistence type="predicted"/>
<keyword evidence="1" id="KW-0472">Membrane</keyword>
<keyword evidence="1" id="KW-1133">Transmembrane helix</keyword>
<feature type="domain" description="DUF5698" evidence="2">
    <location>
        <begin position="31"/>
        <end position="71"/>
    </location>
</feature>
<accession>A0A1F7WC71</accession>
<dbReference type="Pfam" id="PF18955">
    <property type="entry name" value="DUF5698"/>
    <property type="match status" value="1"/>
</dbReference>
<dbReference type="STRING" id="1802424.A2480_04180"/>
<evidence type="ECO:0000313" key="4">
    <source>
        <dbReference type="Proteomes" id="UP000176988"/>
    </source>
</evidence>
<protein>
    <recommendedName>
        <fullName evidence="2">DUF5698 domain-containing protein</fullName>
    </recommendedName>
</protein>
<evidence type="ECO:0000313" key="3">
    <source>
        <dbReference type="EMBL" id="OGM00421.1"/>
    </source>
</evidence>
<dbReference type="AlphaFoldDB" id="A0A1F7WC71"/>
<keyword evidence="1" id="KW-0812">Transmembrane</keyword>
<feature type="transmembrane region" description="Helical" evidence="1">
    <location>
        <begin position="29"/>
        <end position="48"/>
    </location>
</feature>
<organism evidence="3 4">
    <name type="scientific">Candidatus Uhrbacteria bacterium RIFOXYC2_FULL_47_19</name>
    <dbReference type="NCBI Taxonomy" id="1802424"/>
    <lineage>
        <taxon>Bacteria</taxon>
        <taxon>Candidatus Uhriibacteriota</taxon>
    </lineage>
</organism>
<dbReference type="Proteomes" id="UP000176988">
    <property type="component" value="Unassembled WGS sequence"/>
</dbReference>
<evidence type="ECO:0000256" key="1">
    <source>
        <dbReference type="SAM" id="Phobius"/>
    </source>
</evidence>
<dbReference type="EMBL" id="MGFG01000032">
    <property type="protein sequence ID" value="OGM00421.1"/>
    <property type="molecule type" value="Genomic_DNA"/>
</dbReference>
<dbReference type="InterPro" id="IPR044035">
    <property type="entry name" value="DUF5698"/>
</dbReference>
<feature type="transmembrane region" description="Helical" evidence="1">
    <location>
        <begin position="54"/>
        <end position="74"/>
    </location>
</feature>
<reference evidence="3 4" key="1">
    <citation type="journal article" date="2016" name="Nat. Commun.">
        <title>Thousands of microbial genomes shed light on interconnected biogeochemical processes in an aquifer system.</title>
        <authorList>
            <person name="Anantharaman K."/>
            <person name="Brown C.T."/>
            <person name="Hug L.A."/>
            <person name="Sharon I."/>
            <person name="Castelle C.J."/>
            <person name="Probst A.J."/>
            <person name="Thomas B.C."/>
            <person name="Singh A."/>
            <person name="Wilkins M.J."/>
            <person name="Karaoz U."/>
            <person name="Brodie E.L."/>
            <person name="Williams K.H."/>
            <person name="Hubbard S.S."/>
            <person name="Banfield J.F."/>
        </authorList>
    </citation>
    <scope>NUCLEOTIDE SEQUENCE [LARGE SCALE GENOMIC DNA]</scope>
</reference>
<name>A0A1F7WC71_9BACT</name>
<sequence length="117" mass="13364">MILFFVGIIEMVIAAYWTKSVARAKVTRTGAITMVNIFIWFYVIRIVVDNLDNWMAIVPYAVGCAIGAMFGSAFDSRDIRRLLRRKKTTKKRLVNTSGLRPVSLPMRVDDTAYETIR</sequence>